<keyword evidence="3" id="KW-1185">Reference proteome</keyword>
<organism evidence="2 3">
    <name type="scientific">Thalassotalea agarivorans</name>
    <name type="common">Thalassomonas agarivorans</name>
    <dbReference type="NCBI Taxonomy" id="349064"/>
    <lineage>
        <taxon>Bacteria</taxon>
        <taxon>Pseudomonadati</taxon>
        <taxon>Pseudomonadota</taxon>
        <taxon>Gammaproteobacteria</taxon>
        <taxon>Alteromonadales</taxon>
        <taxon>Colwelliaceae</taxon>
        <taxon>Thalassotalea</taxon>
    </lineage>
</organism>
<protein>
    <recommendedName>
        <fullName evidence="1">Serine aminopeptidase S33 domain-containing protein</fullName>
    </recommendedName>
</protein>
<dbReference type="PANTHER" id="PTHR12277">
    <property type="entry name" value="ALPHA/BETA HYDROLASE DOMAIN-CONTAINING PROTEIN"/>
    <property type="match status" value="1"/>
</dbReference>
<feature type="domain" description="Serine aminopeptidase S33" evidence="1">
    <location>
        <begin position="70"/>
        <end position="185"/>
    </location>
</feature>
<proteinExistence type="predicted"/>
<dbReference type="AlphaFoldDB" id="A0A1H9YBG4"/>
<accession>A0A1H9YBG4</accession>
<evidence type="ECO:0000313" key="2">
    <source>
        <dbReference type="EMBL" id="SES66309.1"/>
    </source>
</evidence>
<dbReference type="Gene3D" id="3.40.50.1820">
    <property type="entry name" value="alpha/beta hydrolase"/>
    <property type="match status" value="1"/>
</dbReference>
<reference evidence="2 3" key="1">
    <citation type="submission" date="2016-10" db="EMBL/GenBank/DDBJ databases">
        <authorList>
            <person name="de Groot N.N."/>
        </authorList>
    </citation>
    <scope>NUCLEOTIDE SEQUENCE [LARGE SCALE GENOMIC DNA]</scope>
    <source>
        <strain evidence="2 3">DSM 19706</strain>
    </source>
</reference>
<dbReference type="STRING" id="349064.SAMN05660429_00159"/>
<name>A0A1H9YBG4_THASX</name>
<dbReference type="EMBL" id="FOHK01000001">
    <property type="protein sequence ID" value="SES66309.1"/>
    <property type="molecule type" value="Genomic_DNA"/>
</dbReference>
<dbReference type="InterPro" id="IPR029058">
    <property type="entry name" value="AB_hydrolase_fold"/>
</dbReference>
<sequence>MLNLNIATTIKRALCLLLVLLLSSCSGLLFYPDKTMYQTPEILDLKYEDVYLPLSRDIKLHGWWLPSVGPAKGTVYFLHGNAQNISTHMMNVAWMAEAGYQVFMIDYRGYGRSTGIPVIPDVFDDIRSGFLYLLTREEVKQKPIFVFAQSLGASMSGYVFATDPQLKQAVTAIMLDSAFTGYDEIGKDVASRTWLTWLFQYPVAWSMPSEYNLDNVIDEMSPTPLLILHSKEDQVIPFAHGQALYEKAQLPKAFFEYHGDHIAVFFNHNNRKTVLKYMQDQIDAQQNATTRNQ</sequence>
<gene>
    <name evidence="2" type="ORF">SAMN05660429_00159</name>
</gene>
<dbReference type="Proteomes" id="UP000199308">
    <property type="component" value="Unassembled WGS sequence"/>
</dbReference>
<dbReference type="InterPro" id="IPR022742">
    <property type="entry name" value="Hydrolase_4"/>
</dbReference>
<evidence type="ECO:0000259" key="1">
    <source>
        <dbReference type="Pfam" id="PF12146"/>
    </source>
</evidence>
<dbReference type="OrthoDB" id="9798884at2"/>
<dbReference type="SUPFAM" id="SSF53474">
    <property type="entry name" value="alpha/beta-Hydrolases"/>
    <property type="match status" value="1"/>
</dbReference>
<dbReference type="PANTHER" id="PTHR12277:SF81">
    <property type="entry name" value="PROTEIN ABHD13"/>
    <property type="match status" value="1"/>
</dbReference>
<evidence type="ECO:0000313" key="3">
    <source>
        <dbReference type="Proteomes" id="UP000199308"/>
    </source>
</evidence>
<dbReference type="Pfam" id="PF12146">
    <property type="entry name" value="Hydrolase_4"/>
    <property type="match status" value="1"/>
</dbReference>